<sequence>MKDLICDWLRKKEEHITLIEDGSEITLIYRGGFLLLATQLTSTRADCAALQLWACLGAASLAHFQGALAQEPDAGALWLIQSLKGDLDESSVLNYLAALLNQRDTWRATFARLRRSSLRFKPTPLRSQLY</sequence>
<protein>
    <submittedName>
        <fullName evidence="1">Type III secretion protein</fullName>
    </submittedName>
</protein>
<dbReference type="OrthoDB" id="7006103at2"/>
<evidence type="ECO:0000313" key="1">
    <source>
        <dbReference type="EMBL" id="KGE69467.1"/>
    </source>
</evidence>
<dbReference type="SUPFAM" id="SSF69635">
    <property type="entry name" value="Type III secretory system chaperone-like"/>
    <property type="match status" value="1"/>
</dbReference>
<organism evidence="1 2">
    <name type="scientific">Pseudomonas fluorescens LMG 5329</name>
    <dbReference type="NCBI Taxonomy" id="1324332"/>
    <lineage>
        <taxon>Bacteria</taxon>
        <taxon>Pseudomonadati</taxon>
        <taxon>Pseudomonadota</taxon>
        <taxon>Gammaproteobacteria</taxon>
        <taxon>Pseudomonadales</taxon>
        <taxon>Pseudomonadaceae</taxon>
        <taxon>Pseudomonas</taxon>
    </lineage>
</organism>
<comment type="caution">
    <text evidence="1">The sequence shown here is derived from an EMBL/GenBank/DDBJ whole genome shotgun (WGS) entry which is preliminary data.</text>
</comment>
<gene>
    <name evidence="1" type="ORF">K814_0102945</name>
</gene>
<dbReference type="EMBL" id="ASGY01000023">
    <property type="protein sequence ID" value="KGE69467.1"/>
    <property type="molecule type" value="Genomic_DNA"/>
</dbReference>
<reference evidence="1 2" key="1">
    <citation type="journal article" date="2013" name="Genome Announc.">
        <title>Draft Genome Sequence of Pseudomonas fluorescens LMG 5329, a White Line-Inducing Principle-Producing Bioindicator for the Mushroom Pathogen Pseudomonas tolaasii.</title>
        <authorList>
            <person name="Ghequire M.G."/>
            <person name="Rokni-Zadeh H."/>
            <person name="Zarrineh P."/>
            <person name="De Mot R."/>
        </authorList>
    </citation>
    <scope>NUCLEOTIDE SEQUENCE [LARGE SCALE GENOMIC DNA]</scope>
    <source>
        <strain evidence="1 2">LMG 5329</strain>
    </source>
</reference>
<dbReference type="AlphaFoldDB" id="A0A0A1Z9I0"/>
<proteinExistence type="predicted"/>
<dbReference type="Proteomes" id="UP000030060">
    <property type="component" value="Unassembled WGS sequence"/>
</dbReference>
<evidence type="ECO:0000313" key="2">
    <source>
        <dbReference type="Proteomes" id="UP000030060"/>
    </source>
</evidence>
<dbReference type="RefSeq" id="WP_038842822.1">
    <property type="nucleotide sequence ID" value="NZ_ASGY01000023.1"/>
</dbReference>
<name>A0A0A1Z9I0_PSEFL</name>
<accession>A0A0A1Z9I0</accession>